<feature type="region of interest" description="Disordered" evidence="1">
    <location>
        <begin position="1"/>
        <end position="27"/>
    </location>
</feature>
<dbReference type="SUPFAM" id="SSF53300">
    <property type="entry name" value="vWA-like"/>
    <property type="match status" value="1"/>
</dbReference>
<dbReference type="OrthoDB" id="9979212at2759"/>
<dbReference type="SMART" id="SM00327">
    <property type="entry name" value="VWA"/>
    <property type="match status" value="1"/>
</dbReference>
<evidence type="ECO:0000313" key="4">
    <source>
        <dbReference type="Proteomes" id="UP000054408"/>
    </source>
</evidence>
<gene>
    <name evidence="3" type="ORF">AMSG_05513</name>
</gene>
<organism evidence="3 4">
    <name type="scientific">Thecamonas trahens ATCC 50062</name>
    <dbReference type="NCBI Taxonomy" id="461836"/>
    <lineage>
        <taxon>Eukaryota</taxon>
        <taxon>Apusozoa</taxon>
        <taxon>Apusomonadida</taxon>
        <taxon>Apusomonadidae</taxon>
        <taxon>Thecamonas</taxon>
    </lineage>
</organism>
<feature type="domain" description="VWFA" evidence="2">
    <location>
        <begin position="1797"/>
        <end position="1977"/>
    </location>
</feature>
<feature type="compositionally biased region" description="Polar residues" evidence="1">
    <location>
        <begin position="1"/>
        <end position="19"/>
    </location>
</feature>
<keyword evidence="4" id="KW-1185">Reference proteome</keyword>
<dbReference type="PROSITE" id="PS50234">
    <property type="entry name" value="VWFA"/>
    <property type="match status" value="1"/>
</dbReference>
<dbReference type="Proteomes" id="UP000054408">
    <property type="component" value="Unassembled WGS sequence"/>
</dbReference>
<dbReference type="InterPro" id="IPR002035">
    <property type="entry name" value="VWF_A"/>
</dbReference>
<evidence type="ECO:0000259" key="2">
    <source>
        <dbReference type="PROSITE" id="PS50234"/>
    </source>
</evidence>
<dbReference type="Gene3D" id="3.40.50.410">
    <property type="entry name" value="von Willebrand factor, type A domain"/>
    <property type="match status" value="1"/>
</dbReference>
<accession>A0A0L0DBL5</accession>
<dbReference type="EMBL" id="GL349455">
    <property type="protein sequence ID" value="KNC49496.1"/>
    <property type="molecule type" value="Genomic_DNA"/>
</dbReference>
<protein>
    <recommendedName>
        <fullName evidence="2">VWFA domain-containing protein</fullName>
    </recommendedName>
</protein>
<evidence type="ECO:0000256" key="1">
    <source>
        <dbReference type="SAM" id="MobiDB-lite"/>
    </source>
</evidence>
<dbReference type="InterPro" id="IPR036465">
    <property type="entry name" value="vWFA_dom_sf"/>
</dbReference>
<dbReference type="Pfam" id="PF00092">
    <property type="entry name" value="VWA"/>
    <property type="match status" value="1"/>
</dbReference>
<proteinExistence type="predicted"/>
<name>A0A0L0DBL5_THETB</name>
<sequence length="1977" mass="215307">MPGFFSTTEVRPANTSGSGSARRPGLGGVGAAVEAGPTRTALEKNHSDTTVIFADNLLAITSAADSPRGVALLQCVGSGGTMYNVKPRMCLLGQPTRAKVFVATENEDWVFGLDRAEAIRNITSRLGLHDAVAEDLYEKREFDQSYESHDAAWKAINGSRGATTIVLRNALLSRRQGTVVSYNRNASNSSSWTIHLVAAHGIDADRRLARPGLLGLLTVGAVLSLHINSELGNLLWCIAFSGAASAGIAGYASPTIIPSSKSPEERAKFIRIARMLPDADWDAVHTAVAEIGSSILDKRPLPGFVTNSAELKSAVDNSTARQAPLTAELHALFADQRWQLLNRLVNAEQSRALAKELEAIALPADDHHEHRSTTGRVETLFLAPKTTAVFAPVSSPDLIGLLLNEDLAGGDAKKDESALSMVEWIEKVISLPLTHHGLIQWILGVAAGGGRRDMEAFEAMDELTVVEKIATFCLAQQCPNAMTADVLRGTFKLPPQIEAFAFRVNGQYGIHVISSLKHSTMRELGFPMVEVDVSWLVASSFQDQELYSEIVRHFSPETLFVYVRGLESIPDRTVKWLAEYTRRAIFHYVMLEDTVTVFNHCEDRDRMCTRHAIPRSLAEERLVPTSTAAKRVLALVPYTPIDSAAAGISHIRGAEMSFNSALNATWEGELAKMLQPNSGVNVAVVISSPGAGKTYTVTVMRKKRGAAVVPIIDASSPDLVRVSLKSWLDNHLGDTAEILIVDEYHRLDEYQKASLFDWIHLTLLAQPHLKVVMIGNRHSAYDDRLIEDFSAASKMTTELLWCRLSIAKAVTGITPAINSHKQGIFLTIYFTAARNLFGDEAISLRNRSDLLAMAAQPTISVSNLAALVLDKMPTIGECFAALFACEVVELTERVVLDMDKRGASSTPGEYDMYAAEVRKMALSEWIPRRGNEKPEALLVGAAVLSSDTLSYPELKVASRSELHPGGLLMAWAKMTCDEADSIAAKVFKYDSVLRMKLVEQVGFPLVEGVGLESTMGPECETLTLVGDYTDLPFMIDNLARGHTFDWPGQVKPVWQRHYVQSAEAFNELLSVAPRPNLVLDAIDSQNLANLLQTYPDPAFAHRVAKNLTAHQFSTVIAGLSETDAHLIPTWMHEAKCHASWVLVVDVWARDGGDAKIEELLADISLSLGVILMWAAENAAPFARVGSLAEAEACEAKLISSLVQLVHSLFSDSPASDGDVMTPPFVALFRSCFAPLLGEVLTCLAEEGASEKAAALALVCANGEYPTPETWPSAVKIIGRMLHNNALPQDSELEVQGVLDLLIDDSGAWPSLVLAGAEQMSKSIAAMAIQLIGRVLKMQSLPRVWQIAFCRGGELVKKAMGETSMPDLRRRLDSAIKELPAAAIDIGKHKLEEEIVGLKARHVEAARMRMQRRRDVVESASAISYQAQMKYMDRAGLSSSDKGHRRITQFYNNYALAEPSEWPDEEAKACKNPADAKFDLGRPGAFVGRRIVLGVFLRRTLASGASFEEDLALFKIALEAKGFVYEVIHDENVFADRLLGGNVDEAWLISGSANNVYKKYPTEDGRSAMWTKLAHACLVHHLAGKGLYLGADEDPYLAHANVVLSALYATADVAGSSSGARAVPYFAGNDPGQAILEPKGTPGKDDDATFSTGLFLTTGLQQIFEGVTVSSVLGLSGVSAVLHPKLTPKNTIACRESHRIRDGIHGRIFMDGGYTKLLNGEFKEAGTERMVGNVAVWLLNIDPVVKLNKKHGFRLRPVLDDGARAEWEAVMEKAKQVADARMATWVLEAPVPKVVPVDIVFSIDASSSMRGSGLAAVTSWAKNFVDRHSRRFDVGEKKPRGAVPRFAIVTFAGPNGMHSKRISGFDDSTKTIKTKLDSLKASGMTSYRTGLGLAHEVIAEDASNDGRRAYAVVFLTDGQPSHWDTEMESVHLIRTELETQFSAKIVTVSMEIAADAKAIVHERLTHVASLPRTWTTTW</sequence>
<dbReference type="CDD" id="cd00198">
    <property type="entry name" value="vWFA"/>
    <property type="match status" value="1"/>
</dbReference>
<evidence type="ECO:0000313" key="3">
    <source>
        <dbReference type="EMBL" id="KNC49496.1"/>
    </source>
</evidence>
<dbReference type="GeneID" id="25564916"/>
<reference evidence="3 4" key="1">
    <citation type="submission" date="2010-05" db="EMBL/GenBank/DDBJ databases">
        <title>The Genome Sequence of Thecamonas trahens ATCC 50062.</title>
        <authorList>
            <consortium name="The Broad Institute Genome Sequencing Platform"/>
            <person name="Russ C."/>
            <person name="Cuomo C."/>
            <person name="Shea T."/>
            <person name="Young S.K."/>
            <person name="Zeng Q."/>
            <person name="Koehrsen M."/>
            <person name="Haas B."/>
            <person name="Borodovsky M."/>
            <person name="Guigo R."/>
            <person name="Alvarado L."/>
            <person name="Berlin A."/>
            <person name="Bochicchio J."/>
            <person name="Borenstein D."/>
            <person name="Chapman S."/>
            <person name="Chen Z."/>
            <person name="Freedman E."/>
            <person name="Gellesch M."/>
            <person name="Goldberg J."/>
            <person name="Griggs A."/>
            <person name="Gujja S."/>
            <person name="Heilman E."/>
            <person name="Heiman D."/>
            <person name="Hepburn T."/>
            <person name="Howarth C."/>
            <person name="Jen D."/>
            <person name="Larson L."/>
            <person name="Mehta T."/>
            <person name="Park D."/>
            <person name="Pearson M."/>
            <person name="Roberts A."/>
            <person name="Saif S."/>
            <person name="Shenoy N."/>
            <person name="Sisk P."/>
            <person name="Stolte C."/>
            <person name="Sykes S."/>
            <person name="Thomson T."/>
            <person name="Walk T."/>
            <person name="White J."/>
            <person name="Yandava C."/>
            <person name="Burger G."/>
            <person name="Gray M.W."/>
            <person name="Holland P.W.H."/>
            <person name="King N."/>
            <person name="Lang F.B.F."/>
            <person name="Roger A.J."/>
            <person name="Ruiz-Trillo I."/>
            <person name="Lander E."/>
            <person name="Nusbaum C."/>
        </authorList>
    </citation>
    <scope>NUCLEOTIDE SEQUENCE [LARGE SCALE GENOMIC DNA]</scope>
    <source>
        <strain evidence="3 4">ATCC 50062</strain>
    </source>
</reference>
<dbReference type="RefSeq" id="XP_013757914.1">
    <property type="nucleotide sequence ID" value="XM_013902460.1"/>
</dbReference>